<accession>A0A7W2M2A8</accession>
<dbReference type="Proteomes" id="UP000541857">
    <property type="component" value="Unassembled WGS sequence"/>
</dbReference>
<dbReference type="Gene3D" id="1.10.1470.10">
    <property type="entry name" value="YjbJ"/>
    <property type="match status" value="1"/>
</dbReference>
<comment type="caution">
    <text evidence="1">The sequence shown here is derived from an EMBL/GenBank/DDBJ whole genome shotgun (WGS) entry which is preliminary data.</text>
</comment>
<proteinExistence type="predicted"/>
<dbReference type="RefSeq" id="WP_182202128.1">
    <property type="nucleotide sequence ID" value="NZ_JACGLT010000001.1"/>
</dbReference>
<gene>
    <name evidence="1" type="ORF">H3Z82_01610</name>
</gene>
<reference evidence="1 2" key="1">
    <citation type="submission" date="2020-07" db="EMBL/GenBank/DDBJ databases">
        <title>Bacterium isolated from marine sediment.</title>
        <authorList>
            <person name="Shang D."/>
        </authorList>
    </citation>
    <scope>NUCLEOTIDE SEQUENCE [LARGE SCALE GENOMIC DNA]</scope>
    <source>
        <strain evidence="1 2">F6074</strain>
    </source>
</reference>
<protein>
    <submittedName>
        <fullName evidence="1">Uncharacterized protein</fullName>
    </submittedName>
</protein>
<dbReference type="EMBL" id="JACGLT010000001">
    <property type="protein sequence ID" value="MBA6151419.1"/>
    <property type="molecule type" value="Genomic_DNA"/>
</dbReference>
<dbReference type="AlphaFoldDB" id="A0A7W2M2A8"/>
<sequence>MKIDDDIPEKRDEYDEILRSRHVDETSVEAIWERIKADYHLKYPNLHERDLNYLPGEFDKMTSLIASKTQRCRAEVNNEIRSWEESETEEDGIV</sequence>
<evidence type="ECO:0000313" key="1">
    <source>
        <dbReference type="EMBL" id="MBA6151419.1"/>
    </source>
</evidence>
<dbReference type="InterPro" id="IPR036629">
    <property type="entry name" value="YjbJ_sf"/>
</dbReference>
<name>A0A7W2M2A8_9FLAO</name>
<evidence type="ECO:0000313" key="2">
    <source>
        <dbReference type="Proteomes" id="UP000541857"/>
    </source>
</evidence>
<keyword evidence="2" id="KW-1185">Reference proteome</keyword>
<organism evidence="1 2">
    <name type="scientific">Gelidibacter maritimus</name>
    <dbReference type="NCBI Taxonomy" id="2761487"/>
    <lineage>
        <taxon>Bacteria</taxon>
        <taxon>Pseudomonadati</taxon>
        <taxon>Bacteroidota</taxon>
        <taxon>Flavobacteriia</taxon>
        <taxon>Flavobacteriales</taxon>
        <taxon>Flavobacteriaceae</taxon>
        <taxon>Gelidibacter</taxon>
    </lineage>
</organism>